<reference evidence="1" key="1">
    <citation type="submission" date="2014-09" db="EMBL/GenBank/DDBJ databases">
        <authorList>
            <person name="Magalhaes I.L.F."/>
            <person name="Oliveira U."/>
            <person name="Santos F.R."/>
            <person name="Vidigal T.H.D.A."/>
            <person name="Brescovit A.D."/>
            <person name="Santos A.J."/>
        </authorList>
    </citation>
    <scope>NUCLEOTIDE SEQUENCE</scope>
    <source>
        <tissue evidence="1">Shoot tissue taken approximately 20 cm above the soil surface</tissue>
    </source>
</reference>
<proteinExistence type="predicted"/>
<dbReference type="EMBL" id="GBRH01253196">
    <property type="protein sequence ID" value="JAD44699.1"/>
    <property type="molecule type" value="Transcribed_RNA"/>
</dbReference>
<evidence type="ECO:0000313" key="1">
    <source>
        <dbReference type="EMBL" id="JAD44699.1"/>
    </source>
</evidence>
<sequence length="205" mass="23314">MLPSYASTTSGTSLAYLNTYLLENFLELRNNARSNLIPCSIFPSLINMLNTAHLGRMLFSKLYPRTTGYPITSLKSSFSSSTKNRIFFFMFSSEMRSIVGCVLNAMSSSPSDTPRLRYTATFRSHVSLLRLLITRKAWTKRESVIGRPRASRSTRMRAMRSGAILRTPISIMRSFEMASSVRPWRRKACRAGRMFFSRSSPRAYG</sequence>
<organism evidence="1">
    <name type="scientific">Arundo donax</name>
    <name type="common">Giant reed</name>
    <name type="synonym">Donax arundinaceus</name>
    <dbReference type="NCBI Taxonomy" id="35708"/>
    <lineage>
        <taxon>Eukaryota</taxon>
        <taxon>Viridiplantae</taxon>
        <taxon>Streptophyta</taxon>
        <taxon>Embryophyta</taxon>
        <taxon>Tracheophyta</taxon>
        <taxon>Spermatophyta</taxon>
        <taxon>Magnoliopsida</taxon>
        <taxon>Liliopsida</taxon>
        <taxon>Poales</taxon>
        <taxon>Poaceae</taxon>
        <taxon>PACMAD clade</taxon>
        <taxon>Arundinoideae</taxon>
        <taxon>Arundineae</taxon>
        <taxon>Arundo</taxon>
    </lineage>
</organism>
<dbReference type="AlphaFoldDB" id="A0A0A8ZZ77"/>
<name>A0A0A8ZZ77_ARUDO</name>
<accession>A0A0A8ZZ77</accession>
<protein>
    <submittedName>
        <fullName evidence="1">Uncharacterized protein</fullName>
    </submittedName>
</protein>
<reference evidence="1" key="2">
    <citation type="journal article" date="2015" name="Data Brief">
        <title>Shoot transcriptome of the giant reed, Arundo donax.</title>
        <authorList>
            <person name="Barrero R.A."/>
            <person name="Guerrero F.D."/>
            <person name="Moolhuijzen P."/>
            <person name="Goolsby J.A."/>
            <person name="Tidwell J."/>
            <person name="Bellgard S.E."/>
            <person name="Bellgard M.I."/>
        </authorList>
    </citation>
    <scope>NUCLEOTIDE SEQUENCE</scope>
    <source>
        <tissue evidence="1">Shoot tissue taken approximately 20 cm above the soil surface</tissue>
    </source>
</reference>